<keyword evidence="4" id="KW-0732">Signal</keyword>
<keyword evidence="6" id="KW-1185">Reference proteome</keyword>
<comment type="caution">
    <text evidence="5">The sequence shown here is derived from an EMBL/GenBank/DDBJ whole genome shotgun (WGS) entry which is preliminary data.</text>
</comment>
<dbReference type="PANTHER" id="PTHR24103">
    <property type="entry name" value="E3 UBIQUITIN-PROTEIN LIGASE TRIM"/>
    <property type="match status" value="1"/>
</dbReference>
<feature type="coiled-coil region" evidence="3">
    <location>
        <begin position="72"/>
        <end position="106"/>
    </location>
</feature>
<dbReference type="InterPro" id="IPR050143">
    <property type="entry name" value="TRIM/RBCC"/>
</dbReference>
<protein>
    <submittedName>
        <fullName evidence="5">Uncharacterized protein</fullName>
    </submittedName>
</protein>
<reference evidence="5 6" key="1">
    <citation type="submission" date="2023-05" db="EMBL/GenBank/DDBJ databases">
        <title>B98-5 Cell Line De Novo Hybrid Assembly: An Optical Mapping Approach.</title>
        <authorList>
            <person name="Kananen K."/>
            <person name="Auerbach J.A."/>
            <person name="Kautto E."/>
            <person name="Blachly J.S."/>
        </authorList>
    </citation>
    <scope>NUCLEOTIDE SEQUENCE [LARGE SCALE GENOMIC DNA]</scope>
    <source>
        <strain evidence="5">B95-8</strain>
        <tissue evidence="5">Cell line</tissue>
    </source>
</reference>
<evidence type="ECO:0000256" key="2">
    <source>
        <dbReference type="ARBA" id="ARBA00023054"/>
    </source>
</evidence>
<evidence type="ECO:0000256" key="1">
    <source>
        <dbReference type="ARBA" id="ARBA00022786"/>
    </source>
</evidence>
<organism evidence="5 6">
    <name type="scientific">Saguinus oedipus</name>
    <name type="common">Cotton-top tamarin</name>
    <name type="synonym">Oedipomidas oedipus</name>
    <dbReference type="NCBI Taxonomy" id="9490"/>
    <lineage>
        <taxon>Eukaryota</taxon>
        <taxon>Metazoa</taxon>
        <taxon>Chordata</taxon>
        <taxon>Craniata</taxon>
        <taxon>Vertebrata</taxon>
        <taxon>Euteleostomi</taxon>
        <taxon>Mammalia</taxon>
        <taxon>Eutheria</taxon>
        <taxon>Euarchontoglires</taxon>
        <taxon>Primates</taxon>
        <taxon>Haplorrhini</taxon>
        <taxon>Platyrrhini</taxon>
        <taxon>Cebidae</taxon>
        <taxon>Callitrichinae</taxon>
        <taxon>Saguinus</taxon>
    </lineage>
</organism>
<keyword evidence="1" id="KW-0833">Ubl conjugation pathway</keyword>
<evidence type="ECO:0000313" key="5">
    <source>
        <dbReference type="EMBL" id="KAK2101124.1"/>
    </source>
</evidence>
<keyword evidence="2 3" id="KW-0175">Coiled coil</keyword>
<evidence type="ECO:0000256" key="4">
    <source>
        <dbReference type="SAM" id="SignalP"/>
    </source>
</evidence>
<gene>
    <name evidence="5" type="ORF">P7K49_022472</name>
</gene>
<proteinExistence type="predicted"/>
<sequence>MPLPTALAQITLPRKLLVWLIVQVPFNQMDMPICPSKSQIASLTGHPDQIEAIRAQYQKMPAFLHEEGQHYLERLQKKGEDIFQQLNESKARMKHLREMLRGMYEELKETGYKPDVELLQAFGDILYRCEFLLLQVPKPVNPELSTGPITGLVDKLRGFRVDITMHPERANSHIFLQGDLRSMNVGSESEQQQVSQCVSSELSVQPITGVMDRWTDSTTYKGECQPAEVMTTQCPAEHDIYKLMKSFRVEYEKCYVVGNFRWQP</sequence>
<evidence type="ECO:0000313" key="6">
    <source>
        <dbReference type="Proteomes" id="UP001266305"/>
    </source>
</evidence>
<feature type="chain" id="PRO_5046694474" evidence="4">
    <location>
        <begin position="19"/>
        <end position="264"/>
    </location>
</feature>
<feature type="signal peptide" evidence="4">
    <location>
        <begin position="1"/>
        <end position="18"/>
    </location>
</feature>
<dbReference type="Proteomes" id="UP001266305">
    <property type="component" value="Unassembled WGS sequence"/>
</dbReference>
<name>A0ABQ9UWE4_SAGOE</name>
<dbReference type="EMBL" id="JASSZA010000010">
    <property type="protein sequence ID" value="KAK2101124.1"/>
    <property type="molecule type" value="Genomic_DNA"/>
</dbReference>
<evidence type="ECO:0000256" key="3">
    <source>
        <dbReference type="SAM" id="Coils"/>
    </source>
</evidence>
<accession>A0ABQ9UWE4</accession>